<protein>
    <submittedName>
        <fullName evidence="6">Entner-Doudoroff aldolase</fullName>
    </submittedName>
</protein>
<dbReference type="Proteomes" id="UP000055014">
    <property type="component" value="Unassembled WGS sequence"/>
</dbReference>
<accession>A0A101I830</accession>
<dbReference type="EMBL" id="LGGW01000034">
    <property type="protein sequence ID" value="KUK90441.1"/>
    <property type="molecule type" value="Genomic_DNA"/>
</dbReference>
<dbReference type="GO" id="GO:0016829">
    <property type="term" value="F:lyase activity"/>
    <property type="evidence" value="ECO:0007669"/>
    <property type="project" value="UniProtKB-KW"/>
</dbReference>
<dbReference type="CDD" id="cd00452">
    <property type="entry name" value="KDPG_aldolase"/>
    <property type="match status" value="1"/>
</dbReference>
<evidence type="ECO:0000256" key="5">
    <source>
        <dbReference type="ARBA" id="ARBA00023277"/>
    </source>
</evidence>
<comment type="pathway">
    <text evidence="1">Carbohydrate acid metabolism.</text>
</comment>
<comment type="similarity">
    <text evidence="2">Belongs to the KHG/KDPG aldolase family.</text>
</comment>
<evidence type="ECO:0000256" key="4">
    <source>
        <dbReference type="ARBA" id="ARBA00023239"/>
    </source>
</evidence>
<dbReference type="InterPro" id="IPR013785">
    <property type="entry name" value="Aldolase_TIM"/>
</dbReference>
<keyword evidence="5" id="KW-0119">Carbohydrate metabolism</keyword>
<comment type="subunit">
    <text evidence="3">Homotrimer.</text>
</comment>
<dbReference type="PANTHER" id="PTHR30246:SF1">
    <property type="entry name" value="2-DEHYDRO-3-DEOXY-6-PHOSPHOGALACTONATE ALDOLASE-RELATED"/>
    <property type="match status" value="1"/>
</dbReference>
<sequence length="202" mass="21666">MKNIILQERIMAVIRSDSVERCVEIGRSCFRGGVKILEITFTVPDAPKAISILSKEIEGAYVGAGTVITDDQFSKAVKSGAKYVVSPHLSEELAIQSRALETLYLPGIMTPTEYVKATGLGCSMVKVFPGDVLSPSFVKSLRGPFPEALCVVSGGVNLDNIDTWFKAGTAAVGIGSDLTKGTPEEIEEKARQYVAKVKSFFG</sequence>
<evidence type="ECO:0000313" key="6">
    <source>
        <dbReference type="EMBL" id="KUK90441.1"/>
    </source>
</evidence>
<dbReference type="PATRIC" id="fig|1236046.5.peg.1833"/>
<evidence type="ECO:0000256" key="3">
    <source>
        <dbReference type="ARBA" id="ARBA00011233"/>
    </source>
</evidence>
<evidence type="ECO:0000256" key="1">
    <source>
        <dbReference type="ARBA" id="ARBA00004761"/>
    </source>
</evidence>
<gene>
    <name evidence="6" type="ORF">XE02_0544</name>
</gene>
<organism evidence="6 7">
    <name type="scientific">Mesotoga infera</name>
    <dbReference type="NCBI Taxonomy" id="1236046"/>
    <lineage>
        <taxon>Bacteria</taxon>
        <taxon>Thermotogati</taxon>
        <taxon>Thermotogota</taxon>
        <taxon>Thermotogae</taxon>
        <taxon>Kosmotogales</taxon>
        <taxon>Kosmotogaceae</taxon>
        <taxon>Mesotoga</taxon>
    </lineage>
</organism>
<reference evidence="7" key="1">
    <citation type="journal article" date="2015" name="MBio">
        <title>Genome-Resolved Metagenomic Analysis Reveals Roles for Candidate Phyla and Other Microbial Community Members in Biogeochemical Transformations in Oil Reservoirs.</title>
        <authorList>
            <person name="Hu P."/>
            <person name="Tom L."/>
            <person name="Singh A."/>
            <person name="Thomas B.C."/>
            <person name="Baker B.J."/>
            <person name="Piceno Y.M."/>
            <person name="Andersen G.L."/>
            <person name="Banfield J.F."/>
        </authorList>
    </citation>
    <scope>NUCLEOTIDE SEQUENCE [LARGE SCALE GENOMIC DNA]</scope>
</reference>
<proteinExistence type="inferred from homology"/>
<dbReference type="Gene3D" id="3.20.20.70">
    <property type="entry name" value="Aldolase class I"/>
    <property type="match status" value="1"/>
</dbReference>
<dbReference type="InterPro" id="IPR000887">
    <property type="entry name" value="Aldlse_KDPG_KHG"/>
</dbReference>
<dbReference type="NCBIfam" id="TIGR01182">
    <property type="entry name" value="eda"/>
    <property type="match status" value="1"/>
</dbReference>
<comment type="caution">
    <text evidence="6">The sequence shown here is derived from an EMBL/GenBank/DDBJ whole genome shotgun (WGS) entry which is preliminary data.</text>
</comment>
<dbReference type="PANTHER" id="PTHR30246">
    <property type="entry name" value="2-KETO-3-DEOXY-6-PHOSPHOGLUCONATE ALDOLASE"/>
    <property type="match status" value="1"/>
</dbReference>
<keyword evidence="4" id="KW-0456">Lyase</keyword>
<name>A0A101I830_9BACT</name>
<evidence type="ECO:0000256" key="2">
    <source>
        <dbReference type="ARBA" id="ARBA00006906"/>
    </source>
</evidence>
<evidence type="ECO:0000313" key="7">
    <source>
        <dbReference type="Proteomes" id="UP000055014"/>
    </source>
</evidence>
<dbReference type="Pfam" id="PF01081">
    <property type="entry name" value="Aldolase"/>
    <property type="match status" value="1"/>
</dbReference>
<dbReference type="SUPFAM" id="SSF51569">
    <property type="entry name" value="Aldolase"/>
    <property type="match status" value="1"/>
</dbReference>
<dbReference type="AlphaFoldDB" id="A0A101I830"/>